<organism evidence="1 2">
    <name type="scientific">Portunus trituberculatus</name>
    <name type="common">Swimming crab</name>
    <name type="synonym">Neptunus trituberculatus</name>
    <dbReference type="NCBI Taxonomy" id="210409"/>
    <lineage>
        <taxon>Eukaryota</taxon>
        <taxon>Metazoa</taxon>
        <taxon>Ecdysozoa</taxon>
        <taxon>Arthropoda</taxon>
        <taxon>Crustacea</taxon>
        <taxon>Multicrustacea</taxon>
        <taxon>Malacostraca</taxon>
        <taxon>Eumalacostraca</taxon>
        <taxon>Eucarida</taxon>
        <taxon>Decapoda</taxon>
        <taxon>Pleocyemata</taxon>
        <taxon>Brachyura</taxon>
        <taxon>Eubrachyura</taxon>
        <taxon>Portunoidea</taxon>
        <taxon>Portunidae</taxon>
        <taxon>Portuninae</taxon>
        <taxon>Portunus</taxon>
    </lineage>
</organism>
<evidence type="ECO:0000313" key="1">
    <source>
        <dbReference type="EMBL" id="MPC78706.1"/>
    </source>
</evidence>
<evidence type="ECO:0000313" key="2">
    <source>
        <dbReference type="Proteomes" id="UP000324222"/>
    </source>
</evidence>
<keyword evidence="2" id="KW-1185">Reference proteome</keyword>
<reference evidence="1 2" key="1">
    <citation type="submission" date="2019-05" db="EMBL/GenBank/DDBJ databases">
        <title>Another draft genome of Portunus trituberculatus and its Hox gene families provides insights of decapod evolution.</title>
        <authorList>
            <person name="Jeong J.-H."/>
            <person name="Song I."/>
            <person name="Kim S."/>
            <person name="Choi T."/>
            <person name="Kim D."/>
            <person name="Ryu S."/>
            <person name="Kim W."/>
        </authorList>
    </citation>
    <scope>NUCLEOTIDE SEQUENCE [LARGE SCALE GENOMIC DNA]</scope>
    <source>
        <tissue evidence="1">Muscle</tissue>
    </source>
</reference>
<dbReference type="EMBL" id="VSRR010049152">
    <property type="protein sequence ID" value="MPC78706.1"/>
    <property type="molecule type" value="Genomic_DNA"/>
</dbReference>
<gene>
    <name evidence="1" type="ORF">E2C01_073203</name>
</gene>
<dbReference type="Proteomes" id="UP000324222">
    <property type="component" value="Unassembled WGS sequence"/>
</dbReference>
<comment type="caution">
    <text evidence="1">The sequence shown here is derived from an EMBL/GenBank/DDBJ whole genome shotgun (WGS) entry which is preliminary data.</text>
</comment>
<protein>
    <submittedName>
        <fullName evidence="1">Uncharacterized protein</fullName>
    </submittedName>
</protein>
<accession>A0A5B7I9Y5</accession>
<name>A0A5B7I9Y5_PORTR</name>
<sequence>MQFHDNDANFHDNYGDVAIAYLHRYQDEPFLLKGPPQQSRGCEGSDNATLQRLSLLSMSNDPPHTTPQPLS</sequence>
<proteinExistence type="predicted"/>
<dbReference type="AlphaFoldDB" id="A0A5B7I9Y5"/>